<dbReference type="EMBL" id="CACVAP010000092">
    <property type="protein sequence ID" value="CAA6819206.1"/>
    <property type="molecule type" value="Genomic_DNA"/>
</dbReference>
<evidence type="ECO:0000313" key="1">
    <source>
        <dbReference type="EMBL" id="CAA6819206.1"/>
    </source>
</evidence>
<gene>
    <name evidence="1" type="ORF">HELGO_WM7866</name>
</gene>
<protein>
    <recommendedName>
        <fullName evidence="2">DUF4435 domain-containing protein</fullName>
    </recommendedName>
</protein>
<reference evidence="1" key="1">
    <citation type="submission" date="2020-01" db="EMBL/GenBank/DDBJ databases">
        <authorList>
            <person name="Meier V. D."/>
            <person name="Meier V D."/>
        </authorList>
    </citation>
    <scope>NUCLEOTIDE SEQUENCE</scope>
    <source>
        <strain evidence="1">HLG_WM_MAG_06</strain>
    </source>
</reference>
<evidence type="ECO:0008006" key="2">
    <source>
        <dbReference type="Google" id="ProtNLM"/>
    </source>
</evidence>
<proteinExistence type="predicted"/>
<accession>A0A6S6TVR5</accession>
<organism evidence="1">
    <name type="scientific">uncultured Sulfurovum sp</name>
    <dbReference type="NCBI Taxonomy" id="269237"/>
    <lineage>
        <taxon>Bacteria</taxon>
        <taxon>Pseudomonadati</taxon>
        <taxon>Campylobacterota</taxon>
        <taxon>Epsilonproteobacteria</taxon>
        <taxon>Campylobacterales</taxon>
        <taxon>Sulfurovaceae</taxon>
        <taxon>Sulfurovum</taxon>
        <taxon>environmental samples</taxon>
    </lineage>
</organism>
<sequence>MSCLIKGDLEVSNFLIVESDGDKFFIEALLVHMNLDIEVGSPICAIDEFECIGGMSKLNNKLQSLKRRVQKESIDKIGIIFDADEVGIEKRTIDIKREVTNVFGEEPTVEFKPFIMHVDGKGELEDILKIIKTEESLYADCLESWKICLSENKREVSDKVFNKFWINNYIMYDTCTSSKHRGRKSKYCIFEYAMKEKKIWDFDNPILKELKSFLKEIGEN</sequence>
<name>A0A6S6TVR5_9BACT</name>
<dbReference type="InterPro" id="IPR024508">
    <property type="entry name" value="DUF3226"/>
</dbReference>
<dbReference type="Pfam" id="PF11536">
    <property type="entry name" value="DUF3226"/>
    <property type="match status" value="1"/>
</dbReference>
<dbReference type="AlphaFoldDB" id="A0A6S6TVR5"/>